<proteinExistence type="predicted"/>
<dbReference type="InterPro" id="IPR010982">
    <property type="entry name" value="Lambda_DNA-bd_dom_sf"/>
</dbReference>
<evidence type="ECO:0000313" key="2">
    <source>
        <dbReference type="EMBL" id="MBD8037072.1"/>
    </source>
</evidence>
<dbReference type="Proteomes" id="UP000619101">
    <property type="component" value="Unassembled WGS sequence"/>
</dbReference>
<name>A0ABR8XYP3_9BACL</name>
<dbReference type="PROSITE" id="PS50943">
    <property type="entry name" value="HTH_CROC1"/>
    <property type="match status" value="1"/>
</dbReference>
<dbReference type="RefSeq" id="WP_191700126.1">
    <property type="nucleotide sequence ID" value="NZ_JACSPZ010000004.1"/>
</dbReference>
<dbReference type="SMART" id="SM00530">
    <property type="entry name" value="HTH_XRE"/>
    <property type="match status" value="1"/>
</dbReference>
<dbReference type="SUPFAM" id="SSF47413">
    <property type="entry name" value="lambda repressor-like DNA-binding domains"/>
    <property type="match status" value="1"/>
</dbReference>
<organism evidence="2 3">
    <name type="scientific">Solibacillus faecavium</name>
    <dbReference type="NCBI Taxonomy" id="2762221"/>
    <lineage>
        <taxon>Bacteria</taxon>
        <taxon>Bacillati</taxon>
        <taxon>Bacillota</taxon>
        <taxon>Bacilli</taxon>
        <taxon>Bacillales</taxon>
        <taxon>Caryophanaceae</taxon>
        <taxon>Solibacillus</taxon>
    </lineage>
</organism>
<keyword evidence="3" id="KW-1185">Reference proteome</keyword>
<dbReference type="InterPro" id="IPR001387">
    <property type="entry name" value="Cro/C1-type_HTH"/>
</dbReference>
<gene>
    <name evidence="2" type="ORF">H9635_09975</name>
</gene>
<reference evidence="2 3" key="1">
    <citation type="submission" date="2020-08" db="EMBL/GenBank/DDBJ databases">
        <title>A Genomic Blueprint of the Chicken Gut Microbiome.</title>
        <authorList>
            <person name="Gilroy R."/>
            <person name="Ravi A."/>
            <person name="Getino M."/>
            <person name="Pursley I."/>
            <person name="Horton D.L."/>
            <person name="Alikhan N.-F."/>
            <person name="Baker D."/>
            <person name="Gharbi K."/>
            <person name="Hall N."/>
            <person name="Watson M."/>
            <person name="Adriaenssens E.M."/>
            <person name="Foster-Nyarko E."/>
            <person name="Jarju S."/>
            <person name="Secka A."/>
            <person name="Antonio M."/>
            <person name="Oren A."/>
            <person name="Chaudhuri R."/>
            <person name="La Ragione R.M."/>
            <person name="Hildebrand F."/>
            <person name="Pallen M.J."/>
        </authorList>
    </citation>
    <scope>NUCLEOTIDE SEQUENCE [LARGE SCALE GENOMIC DNA]</scope>
    <source>
        <strain evidence="2 3">A46</strain>
    </source>
</reference>
<comment type="caution">
    <text evidence="2">The sequence shown here is derived from an EMBL/GenBank/DDBJ whole genome shotgun (WGS) entry which is preliminary data.</text>
</comment>
<evidence type="ECO:0000313" key="3">
    <source>
        <dbReference type="Proteomes" id="UP000619101"/>
    </source>
</evidence>
<sequence>MREENLNIRFGDYVKKRRNELKLSQKQLAKRTNKNQSAISQYENEIHFLPEIHEYLDLANALEVSIIVLMETVNYSKNIDTKSKYSYPIDLEEFEDIKSKNYVKLLLEGEEITEDEIKAAIDFINYKRYVKKSLILE</sequence>
<protein>
    <submittedName>
        <fullName evidence="2">Helix-turn-helix domain-containing protein</fullName>
    </submittedName>
</protein>
<feature type="domain" description="HTH cro/C1-type" evidence="1">
    <location>
        <begin position="14"/>
        <end position="69"/>
    </location>
</feature>
<dbReference type="Gene3D" id="1.10.260.40">
    <property type="entry name" value="lambda repressor-like DNA-binding domains"/>
    <property type="match status" value="1"/>
</dbReference>
<accession>A0ABR8XYP3</accession>
<dbReference type="EMBL" id="JACSPZ010000004">
    <property type="protein sequence ID" value="MBD8037072.1"/>
    <property type="molecule type" value="Genomic_DNA"/>
</dbReference>
<dbReference type="Pfam" id="PF01381">
    <property type="entry name" value="HTH_3"/>
    <property type="match status" value="1"/>
</dbReference>
<evidence type="ECO:0000259" key="1">
    <source>
        <dbReference type="PROSITE" id="PS50943"/>
    </source>
</evidence>
<dbReference type="CDD" id="cd00093">
    <property type="entry name" value="HTH_XRE"/>
    <property type="match status" value="1"/>
</dbReference>